<dbReference type="EMBL" id="JANAVB010010600">
    <property type="protein sequence ID" value="KAJ6838734.1"/>
    <property type="molecule type" value="Genomic_DNA"/>
</dbReference>
<keyword evidence="4" id="KW-1185">Reference proteome</keyword>
<organism evidence="3 4">
    <name type="scientific">Iris pallida</name>
    <name type="common">Sweet iris</name>
    <dbReference type="NCBI Taxonomy" id="29817"/>
    <lineage>
        <taxon>Eukaryota</taxon>
        <taxon>Viridiplantae</taxon>
        <taxon>Streptophyta</taxon>
        <taxon>Embryophyta</taxon>
        <taxon>Tracheophyta</taxon>
        <taxon>Spermatophyta</taxon>
        <taxon>Magnoliopsida</taxon>
        <taxon>Liliopsida</taxon>
        <taxon>Asparagales</taxon>
        <taxon>Iridaceae</taxon>
        <taxon>Iridoideae</taxon>
        <taxon>Irideae</taxon>
        <taxon>Iris</taxon>
    </lineage>
</organism>
<protein>
    <recommendedName>
        <fullName evidence="5">NADH dehydrogenase subunit 4</fullName>
    </recommendedName>
</protein>
<keyword evidence="1" id="KW-1133">Transmembrane helix</keyword>
<reference evidence="3" key="2">
    <citation type="submission" date="2023-04" db="EMBL/GenBank/DDBJ databases">
        <authorList>
            <person name="Bruccoleri R.E."/>
            <person name="Oakeley E.J."/>
            <person name="Faust A.-M."/>
            <person name="Dessus-Babus S."/>
            <person name="Altorfer M."/>
            <person name="Burckhardt D."/>
            <person name="Oertli M."/>
            <person name="Naumann U."/>
            <person name="Petersen F."/>
            <person name="Wong J."/>
        </authorList>
    </citation>
    <scope>NUCLEOTIDE SEQUENCE</scope>
    <source>
        <strain evidence="3">GSM-AAB239-AS_SAM_17_03QT</strain>
        <tissue evidence="3">Leaf</tissue>
    </source>
</reference>
<accession>A0AAX6HDQ3</accession>
<reference evidence="3" key="1">
    <citation type="journal article" date="2023" name="GigaByte">
        <title>Genome assembly of the bearded iris, Iris pallida Lam.</title>
        <authorList>
            <person name="Bruccoleri R.E."/>
            <person name="Oakeley E.J."/>
            <person name="Faust A.M.E."/>
            <person name="Altorfer M."/>
            <person name="Dessus-Babus S."/>
            <person name="Burckhardt D."/>
            <person name="Oertli M."/>
            <person name="Naumann U."/>
            <person name="Petersen F."/>
            <person name="Wong J."/>
        </authorList>
    </citation>
    <scope>NUCLEOTIDE SEQUENCE</scope>
    <source>
        <strain evidence="3">GSM-AAB239-AS_SAM_17_03QT</strain>
    </source>
</reference>
<evidence type="ECO:0000256" key="1">
    <source>
        <dbReference type="SAM" id="Phobius"/>
    </source>
</evidence>
<evidence type="ECO:0000313" key="4">
    <source>
        <dbReference type="Proteomes" id="UP001140949"/>
    </source>
</evidence>
<keyword evidence="1" id="KW-0472">Membrane</keyword>
<comment type="caution">
    <text evidence="3">The sequence shown here is derived from an EMBL/GenBank/DDBJ whole genome shotgun (WGS) entry which is preliminary data.</text>
</comment>
<dbReference type="EMBL" id="JANAVB010028520">
    <property type="protein sequence ID" value="KAJ6815764.1"/>
    <property type="molecule type" value="Genomic_DNA"/>
</dbReference>
<evidence type="ECO:0008006" key="5">
    <source>
        <dbReference type="Google" id="ProtNLM"/>
    </source>
</evidence>
<evidence type="ECO:0000313" key="2">
    <source>
        <dbReference type="EMBL" id="KAJ6815764.1"/>
    </source>
</evidence>
<dbReference type="AlphaFoldDB" id="A0AAX6HDQ3"/>
<dbReference type="Proteomes" id="UP001140949">
    <property type="component" value="Unassembled WGS sequence"/>
</dbReference>
<feature type="transmembrane region" description="Helical" evidence="1">
    <location>
        <begin position="47"/>
        <end position="66"/>
    </location>
</feature>
<evidence type="ECO:0000313" key="3">
    <source>
        <dbReference type="EMBL" id="KAJ6838734.1"/>
    </source>
</evidence>
<proteinExistence type="predicted"/>
<name>A0AAX6HDQ3_IRIPA</name>
<keyword evidence="1" id="KW-0812">Transmembrane</keyword>
<sequence length="72" mass="8625">MNPLFILFSWKMNSTFSYPCLVMLGTCRPKNSIFFIHMFDLDLNKNLNLFIFSFIKYLLNFITLLLPKFMCL</sequence>
<gene>
    <name evidence="2" type="ORF">M6B38_132800</name>
    <name evidence="3" type="ORF">M6B38_318925</name>
</gene>